<evidence type="ECO:0000313" key="3">
    <source>
        <dbReference type="EMBL" id="CAE4607759.1"/>
    </source>
</evidence>
<reference evidence="3" key="1">
    <citation type="submission" date="2021-01" db="EMBL/GenBank/DDBJ databases">
        <authorList>
            <person name="Corre E."/>
            <person name="Pelletier E."/>
            <person name="Niang G."/>
            <person name="Scheremetjew M."/>
            <person name="Finn R."/>
            <person name="Kale V."/>
            <person name="Holt S."/>
            <person name="Cochrane G."/>
            <person name="Meng A."/>
            <person name="Brown T."/>
            <person name="Cohen L."/>
        </authorList>
    </citation>
    <scope>NUCLEOTIDE SEQUENCE</scope>
    <source>
        <strain evidence="3">CCMP3105</strain>
    </source>
</reference>
<evidence type="ECO:0000256" key="1">
    <source>
        <dbReference type="PROSITE-ProRule" id="PRU00339"/>
    </source>
</evidence>
<dbReference type="PROSITE" id="PS50005">
    <property type="entry name" value="TPR"/>
    <property type="match status" value="1"/>
</dbReference>
<dbReference type="SUPFAM" id="SSF48452">
    <property type="entry name" value="TPR-like"/>
    <property type="match status" value="1"/>
</dbReference>
<dbReference type="InterPro" id="IPR019734">
    <property type="entry name" value="TPR_rpt"/>
</dbReference>
<accession>A0A7S4R9M1</accession>
<feature type="region of interest" description="Disordered" evidence="2">
    <location>
        <begin position="43"/>
        <end position="99"/>
    </location>
</feature>
<gene>
    <name evidence="3" type="ORF">AMON00008_LOCUS32237</name>
</gene>
<sequence length="712" mass="77742">MVLLPGGAAAGLSPEKERMIRRMLQRGLSVSLVADIAEIPEEEVSSLGEAPGAAAVAAPGEPEASVASPSGSDSGASQGQQDEDNATGAESPSGTRFVGHDQALDLGKSLLKRGDFAMSRQILDSIVSQDPQHFDALLSLSLLSDVCHDYPSFADYIGRALEVNPDHAQAWIYQSMCHERRGDIDATLAALARAQDLDPDGAVGRDAAQQMSMLRRNRGCPLLPGTCWREAAPRILGQRPRRAPPQLDERCLSPPRPLFRGQWCIRAWDDALGPDLLAPLRRSVDDLGTYLHRNPKQCRTFWLARDAEPKTAAELAGRVLLEKLLGQRREDFVGIEWWCKNQSANLGAHFHYDMAVADGGFHRPAYSSVLYLANEGGPTVVLDQAADMHSPQWPQVPQEGYVVMPRINRWMVFPGELRHGMMPVDEDIRPRFVILYNFWSSHQPSGPNCQVPDLASYSPVSAKAPTAAHLLPAAQLDALVQSEGARSPGEPGGPTAVAVEALVSPADFECGSDFGELAVRMPMPSLRRMREGPRDAAAFHLPWRRLAGEVLGRSSEAPAVGGGCPLALVERLPLWELRDEGQLLRRRASDIRAWMQSAFVAKAEELARAELVKAVERRSDDCKLGLASLARYICEDLRQRPCTSELNGAFFRRKPLFVEAGPCDLATLHKALYDELKSRLRAEGFGKATCHPAEDGHHGLVMNWVGLHACGG</sequence>
<dbReference type="EMBL" id="HBNR01046331">
    <property type="protein sequence ID" value="CAE4607759.1"/>
    <property type="molecule type" value="Transcribed_RNA"/>
</dbReference>
<protein>
    <submittedName>
        <fullName evidence="3">Uncharacterized protein</fullName>
    </submittedName>
</protein>
<dbReference type="InterPro" id="IPR011990">
    <property type="entry name" value="TPR-like_helical_dom_sf"/>
</dbReference>
<feature type="compositionally biased region" description="Low complexity" evidence="2">
    <location>
        <begin position="48"/>
        <end position="80"/>
    </location>
</feature>
<proteinExistence type="predicted"/>
<dbReference type="Pfam" id="PF13432">
    <property type="entry name" value="TPR_16"/>
    <property type="match status" value="1"/>
</dbReference>
<dbReference type="AlphaFoldDB" id="A0A7S4R9M1"/>
<name>A0A7S4R9M1_9DINO</name>
<feature type="repeat" description="TPR" evidence="1">
    <location>
        <begin position="168"/>
        <end position="201"/>
    </location>
</feature>
<evidence type="ECO:0000256" key="2">
    <source>
        <dbReference type="SAM" id="MobiDB-lite"/>
    </source>
</evidence>
<keyword evidence="1" id="KW-0802">TPR repeat</keyword>
<organism evidence="3">
    <name type="scientific">Alexandrium monilatum</name>
    <dbReference type="NCBI Taxonomy" id="311494"/>
    <lineage>
        <taxon>Eukaryota</taxon>
        <taxon>Sar</taxon>
        <taxon>Alveolata</taxon>
        <taxon>Dinophyceae</taxon>
        <taxon>Gonyaulacales</taxon>
        <taxon>Pyrocystaceae</taxon>
        <taxon>Alexandrium</taxon>
    </lineage>
</organism>
<dbReference type="Gene3D" id="1.25.40.10">
    <property type="entry name" value="Tetratricopeptide repeat domain"/>
    <property type="match status" value="1"/>
</dbReference>